<dbReference type="Gene3D" id="3.40.50.300">
    <property type="entry name" value="P-loop containing nucleotide triphosphate hydrolases"/>
    <property type="match status" value="1"/>
</dbReference>
<sequence>MYLEHIQNYGLLPDLKLSEPRVSGESIDLAVKLIKSFDDEDSIAGWDHTKHLPIKRATVFVFLPGLLEIQNVHKALRFPRGKPDSAKFNLDDLDECKRFNYIVIPLHSDLCMDDQMNIFSSPISTYGKNLF</sequence>
<dbReference type="Proteomes" id="UP000663862">
    <property type="component" value="Unassembled WGS sequence"/>
</dbReference>
<evidence type="ECO:0000313" key="1">
    <source>
        <dbReference type="EMBL" id="CAF4413206.1"/>
    </source>
</evidence>
<proteinExistence type="predicted"/>
<name>A0A820Q496_9BILA</name>
<gene>
    <name evidence="1" type="ORF">TSG867_LOCUS13910</name>
</gene>
<dbReference type="EMBL" id="CAJOBQ010000758">
    <property type="protein sequence ID" value="CAF4413206.1"/>
    <property type="molecule type" value="Genomic_DNA"/>
</dbReference>
<reference evidence="1" key="1">
    <citation type="submission" date="2021-02" db="EMBL/GenBank/DDBJ databases">
        <authorList>
            <person name="Nowell W R."/>
        </authorList>
    </citation>
    <scope>NUCLEOTIDE SEQUENCE</scope>
</reference>
<accession>A0A820Q496</accession>
<dbReference type="AlphaFoldDB" id="A0A820Q496"/>
<comment type="caution">
    <text evidence="1">The sequence shown here is derived from an EMBL/GenBank/DDBJ whole genome shotgun (WGS) entry which is preliminary data.</text>
</comment>
<evidence type="ECO:0000313" key="2">
    <source>
        <dbReference type="Proteomes" id="UP000663862"/>
    </source>
</evidence>
<dbReference type="InterPro" id="IPR027417">
    <property type="entry name" value="P-loop_NTPase"/>
</dbReference>
<protein>
    <submittedName>
        <fullName evidence="1">Uncharacterized protein</fullName>
    </submittedName>
</protein>
<organism evidence="1 2">
    <name type="scientific">Rotaria socialis</name>
    <dbReference type="NCBI Taxonomy" id="392032"/>
    <lineage>
        <taxon>Eukaryota</taxon>
        <taxon>Metazoa</taxon>
        <taxon>Spiralia</taxon>
        <taxon>Gnathifera</taxon>
        <taxon>Rotifera</taxon>
        <taxon>Eurotatoria</taxon>
        <taxon>Bdelloidea</taxon>
        <taxon>Philodinida</taxon>
        <taxon>Philodinidae</taxon>
        <taxon>Rotaria</taxon>
    </lineage>
</organism>